<reference evidence="1 2" key="1">
    <citation type="submission" date="2018-07" db="EMBL/GenBank/DDBJ databases">
        <title>Dyadobacter roseus sp. nov., isolated from rose rhizosphere soil.</title>
        <authorList>
            <person name="Chen L."/>
        </authorList>
    </citation>
    <scope>NUCLEOTIDE SEQUENCE [LARGE SCALE GENOMIC DNA]</scope>
    <source>
        <strain evidence="1 2">RS19</strain>
    </source>
</reference>
<evidence type="ECO:0000313" key="1">
    <source>
        <dbReference type="EMBL" id="REA62925.1"/>
    </source>
</evidence>
<gene>
    <name evidence="1" type="ORF">DSL64_08425</name>
</gene>
<dbReference type="AlphaFoldDB" id="A0A3D8YFE1"/>
<evidence type="ECO:0000313" key="2">
    <source>
        <dbReference type="Proteomes" id="UP000256373"/>
    </source>
</evidence>
<sequence length="94" mass="11549">MINKLTCGLFIKITNNDFTNNFERLNFIYLKNIKEGRLIVNELLIKHQTGYFLVIYFYHNRELNYLYVFFLNYKSLQKTLNIFRFNINVVYVYI</sequence>
<name>A0A3D8YFE1_9BACT</name>
<organism evidence="1 2">
    <name type="scientific">Dyadobacter luteus</name>
    <dbReference type="NCBI Taxonomy" id="2259619"/>
    <lineage>
        <taxon>Bacteria</taxon>
        <taxon>Pseudomonadati</taxon>
        <taxon>Bacteroidota</taxon>
        <taxon>Cytophagia</taxon>
        <taxon>Cytophagales</taxon>
        <taxon>Spirosomataceae</taxon>
        <taxon>Dyadobacter</taxon>
    </lineage>
</organism>
<dbReference type="Proteomes" id="UP000256373">
    <property type="component" value="Unassembled WGS sequence"/>
</dbReference>
<accession>A0A3D8YFE1</accession>
<dbReference type="EMBL" id="QNUL01000004">
    <property type="protein sequence ID" value="REA62925.1"/>
    <property type="molecule type" value="Genomic_DNA"/>
</dbReference>
<protein>
    <submittedName>
        <fullName evidence="1">Uncharacterized protein</fullName>
    </submittedName>
</protein>
<proteinExistence type="predicted"/>
<comment type="caution">
    <text evidence="1">The sequence shown here is derived from an EMBL/GenBank/DDBJ whole genome shotgun (WGS) entry which is preliminary data.</text>
</comment>
<keyword evidence="2" id="KW-1185">Reference proteome</keyword>